<dbReference type="EC" id="2.-.-.-" evidence="2"/>
<comment type="caution">
    <text evidence="2">The sequence shown here is derived from an EMBL/GenBank/DDBJ whole genome shotgun (WGS) entry which is preliminary data.</text>
</comment>
<dbReference type="SUPFAM" id="SSF55729">
    <property type="entry name" value="Acyl-CoA N-acyltransferases (Nat)"/>
    <property type="match status" value="1"/>
</dbReference>
<evidence type="ECO:0000259" key="1">
    <source>
        <dbReference type="PROSITE" id="PS51186"/>
    </source>
</evidence>
<name>A0ABV2VEJ5_9ACTN</name>
<dbReference type="GO" id="GO:0016740">
    <property type="term" value="F:transferase activity"/>
    <property type="evidence" value="ECO:0007669"/>
    <property type="project" value="UniProtKB-KW"/>
</dbReference>
<dbReference type="InterPro" id="IPR016181">
    <property type="entry name" value="Acyl_CoA_acyltransferase"/>
</dbReference>
<gene>
    <name evidence="2" type="ORF">ABZ071_04735</name>
</gene>
<dbReference type="PROSITE" id="PS51186">
    <property type="entry name" value="GNAT"/>
    <property type="match status" value="1"/>
</dbReference>
<evidence type="ECO:0000313" key="2">
    <source>
        <dbReference type="EMBL" id="MEU0151228.1"/>
    </source>
</evidence>
<feature type="domain" description="N-acetyltransferase" evidence="1">
    <location>
        <begin position="17"/>
        <end position="199"/>
    </location>
</feature>
<keyword evidence="3" id="KW-1185">Reference proteome</keyword>
<sequence>MSPIHSVRPVRLPGPRCVLREWADDDLPALHALLTEPRVLDRVLDERAPSRDEIRAALSGRREEAGGEPRPAYRLAAVGVAHDDSGPAHPTPRTDRAPALLGLGTLTVESVPHRRGEIGYVVHPDHWGRGLGTEIAGLLLDLAFGPVGLHRVEATTRPDHAASRRVLEKVGMRYEGISRDHLLVRGSWWDSVRYAILATDR</sequence>
<evidence type="ECO:0000313" key="3">
    <source>
        <dbReference type="Proteomes" id="UP001550348"/>
    </source>
</evidence>
<dbReference type="PANTHER" id="PTHR43792">
    <property type="entry name" value="GNAT FAMILY, PUTATIVE (AFU_ORTHOLOGUE AFUA_3G00765)-RELATED-RELATED"/>
    <property type="match status" value="1"/>
</dbReference>
<protein>
    <submittedName>
        <fullName evidence="2">GNAT family protein</fullName>
        <ecNumber evidence="2">2.-.-.-</ecNumber>
    </submittedName>
</protein>
<dbReference type="CDD" id="cd04301">
    <property type="entry name" value="NAT_SF"/>
    <property type="match status" value="1"/>
</dbReference>
<accession>A0ABV2VEJ5</accession>
<dbReference type="InterPro" id="IPR000182">
    <property type="entry name" value="GNAT_dom"/>
</dbReference>
<dbReference type="Proteomes" id="UP001550348">
    <property type="component" value="Unassembled WGS sequence"/>
</dbReference>
<dbReference type="Gene3D" id="3.40.630.30">
    <property type="match status" value="1"/>
</dbReference>
<reference evidence="2 3" key="1">
    <citation type="submission" date="2024-06" db="EMBL/GenBank/DDBJ databases">
        <title>The Natural Products Discovery Center: Release of the First 8490 Sequenced Strains for Exploring Actinobacteria Biosynthetic Diversity.</title>
        <authorList>
            <person name="Kalkreuter E."/>
            <person name="Kautsar S.A."/>
            <person name="Yang D."/>
            <person name="Bader C.D."/>
            <person name="Teijaro C.N."/>
            <person name="Fluegel L."/>
            <person name="Davis C.M."/>
            <person name="Simpson J.R."/>
            <person name="Lauterbach L."/>
            <person name="Steele A.D."/>
            <person name="Gui C."/>
            <person name="Meng S."/>
            <person name="Li G."/>
            <person name="Viehrig K."/>
            <person name="Ye F."/>
            <person name="Su P."/>
            <person name="Kiefer A.F."/>
            <person name="Nichols A."/>
            <person name="Cepeda A.J."/>
            <person name="Yan W."/>
            <person name="Fan B."/>
            <person name="Jiang Y."/>
            <person name="Adhikari A."/>
            <person name="Zheng C.-J."/>
            <person name="Schuster L."/>
            <person name="Cowan T.M."/>
            <person name="Smanski M.J."/>
            <person name="Chevrette M.G."/>
            <person name="De Carvalho L.P.S."/>
            <person name="Shen B."/>
        </authorList>
    </citation>
    <scope>NUCLEOTIDE SEQUENCE [LARGE SCALE GENOMIC DNA]</scope>
    <source>
        <strain evidence="2 3">NPDC006286</strain>
    </source>
</reference>
<dbReference type="Pfam" id="PF13302">
    <property type="entry name" value="Acetyltransf_3"/>
    <property type="match status" value="1"/>
</dbReference>
<dbReference type="InterPro" id="IPR051531">
    <property type="entry name" value="N-acetyltransferase"/>
</dbReference>
<proteinExistence type="predicted"/>
<dbReference type="EMBL" id="JBEXRX010000007">
    <property type="protein sequence ID" value="MEU0151228.1"/>
    <property type="molecule type" value="Genomic_DNA"/>
</dbReference>
<organism evidence="2 3">
    <name type="scientific">Micromonospora fulviviridis</name>
    <dbReference type="NCBI Taxonomy" id="47860"/>
    <lineage>
        <taxon>Bacteria</taxon>
        <taxon>Bacillati</taxon>
        <taxon>Actinomycetota</taxon>
        <taxon>Actinomycetes</taxon>
        <taxon>Micromonosporales</taxon>
        <taxon>Micromonosporaceae</taxon>
        <taxon>Micromonospora</taxon>
    </lineage>
</organism>
<dbReference type="RefSeq" id="WP_355663322.1">
    <property type="nucleotide sequence ID" value="NZ_JBEXRX010000007.1"/>
</dbReference>
<keyword evidence="2" id="KW-0808">Transferase</keyword>